<feature type="compositionally biased region" description="Basic and acidic residues" evidence="1">
    <location>
        <begin position="73"/>
        <end position="87"/>
    </location>
</feature>
<feature type="region of interest" description="Disordered" evidence="1">
    <location>
        <begin position="30"/>
        <end position="93"/>
    </location>
</feature>
<proteinExistence type="predicted"/>
<dbReference type="Proteomes" id="UP000308349">
    <property type="component" value="Unassembled WGS sequence"/>
</dbReference>
<sequence length="93" mass="9851">MAVLEAGPEPVGSWPRHYDSLTLISPATYNARKGLASRPDQRHPHRAGSPSRPTATGEGGGSVRPRHGTTGPARRDGEAMIDREDRSASGPRG</sequence>
<accession>A0A5R8PC42</accession>
<dbReference type="AlphaFoldDB" id="A0A5R8PC42"/>
<evidence type="ECO:0000313" key="3">
    <source>
        <dbReference type="Proteomes" id="UP000308349"/>
    </source>
</evidence>
<dbReference type="OrthoDB" id="178899at2"/>
<protein>
    <submittedName>
        <fullName evidence="2">Uncharacterized protein</fullName>
    </submittedName>
</protein>
<evidence type="ECO:0000313" key="2">
    <source>
        <dbReference type="EMBL" id="TLG08842.1"/>
    </source>
</evidence>
<name>A0A5R8PC42_9NOCA</name>
<evidence type="ECO:0000256" key="1">
    <source>
        <dbReference type="SAM" id="MobiDB-lite"/>
    </source>
</evidence>
<reference evidence="2 3" key="1">
    <citation type="submission" date="2019-05" db="EMBL/GenBank/DDBJ databases">
        <title>Genomes sequences of two Nocardia cyriacigeorgica environmental isolates, type strains Nocardia asteroides ATCC 19247 and Nocardia cyriacigeorgica DSM 44484.</title>
        <authorList>
            <person name="Vautrin F."/>
            <person name="Bergeron E."/>
            <person name="Dubost A."/>
            <person name="Abrouk D."/>
            <person name="Rodriguez Nava V."/>
            <person name="Pujic P."/>
        </authorList>
    </citation>
    <scope>NUCLEOTIDE SEQUENCE [LARGE SCALE GENOMIC DNA]</scope>
    <source>
        <strain evidence="2 3">EML 1456</strain>
    </source>
</reference>
<organism evidence="2 3">
    <name type="scientific">Nocardia cyriacigeorgica</name>
    <dbReference type="NCBI Taxonomy" id="135487"/>
    <lineage>
        <taxon>Bacteria</taxon>
        <taxon>Bacillati</taxon>
        <taxon>Actinomycetota</taxon>
        <taxon>Actinomycetes</taxon>
        <taxon>Mycobacteriales</taxon>
        <taxon>Nocardiaceae</taxon>
        <taxon>Nocardia</taxon>
    </lineage>
</organism>
<dbReference type="EMBL" id="VBUU01000016">
    <property type="protein sequence ID" value="TLG08842.1"/>
    <property type="molecule type" value="Genomic_DNA"/>
</dbReference>
<gene>
    <name evidence="2" type="ORF">FEK35_16850</name>
</gene>
<comment type="caution">
    <text evidence="2">The sequence shown here is derived from an EMBL/GenBank/DDBJ whole genome shotgun (WGS) entry which is preliminary data.</text>
</comment>